<dbReference type="AlphaFoldDB" id="A0A6L6IRZ1"/>
<evidence type="ECO:0000259" key="3">
    <source>
        <dbReference type="Pfam" id="PF03372"/>
    </source>
</evidence>
<feature type="signal peptide" evidence="2">
    <location>
        <begin position="1"/>
        <end position="18"/>
    </location>
</feature>
<dbReference type="EMBL" id="WMII01000001">
    <property type="protein sequence ID" value="MTH62933.1"/>
    <property type="molecule type" value="Genomic_DNA"/>
</dbReference>
<dbReference type="Proteomes" id="UP000478740">
    <property type="component" value="Unassembled WGS sequence"/>
</dbReference>
<evidence type="ECO:0000256" key="1">
    <source>
        <dbReference type="SAM" id="MobiDB-lite"/>
    </source>
</evidence>
<dbReference type="GO" id="GO:0004519">
    <property type="term" value="F:endonuclease activity"/>
    <property type="evidence" value="ECO:0007669"/>
    <property type="project" value="UniProtKB-KW"/>
</dbReference>
<dbReference type="InterPro" id="IPR036691">
    <property type="entry name" value="Endo/exonu/phosph_ase_sf"/>
</dbReference>
<feature type="domain" description="Endonuclease/exonuclease/phosphatase" evidence="3">
    <location>
        <begin position="40"/>
        <end position="322"/>
    </location>
</feature>
<dbReference type="SUPFAM" id="SSF56219">
    <property type="entry name" value="DNase I-like"/>
    <property type="match status" value="1"/>
</dbReference>
<keyword evidence="2" id="KW-0732">Signal</keyword>
<dbReference type="InterPro" id="IPR005135">
    <property type="entry name" value="Endo/exonuclease/phosphatase"/>
</dbReference>
<dbReference type="Gene3D" id="3.60.10.10">
    <property type="entry name" value="Endonuclease/exonuclease/phosphatase"/>
    <property type="match status" value="1"/>
</dbReference>
<dbReference type="RefSeq" id="WP_155042866.1">
    <property type="nucleotide sequence ID" value="NZ_WMIH01000001.1"/>
</dbReference>
<organism evidence="4 5">
    <name type="scientific">Paracoccus shanxieyensis</name>
    <dbReference type="NCBI Taxonomy" id="2675752"/>
    <lineage>
        <taxon>Bacteria</taxon>
        <taxon>Pseudomonadati</taxon>
        <taxon>Pseudomonadota</taxon>
        <taxon>Alphaproteobacteria</taxon>
        <taxon>Rhodobacterales</taxon>
        <taxon>Paracoccaceae</taxon>
        <taxon>Paracoccus</taxon>
    </lineage>
</organism>
<sequence length="343" mass="36393">MGLKAALILLALAGAASAQPLRVATYDPGLSRKGPGLLLRDLTREDAQIDAAIAVIAEARPDILLLTGIDWDHDGLALAALRRRLQAAGVDYPHSFAARPNAGMPARLDLDQDGRLGGPGDKQGFGFFTGQKGMAILSRHPIGPVTDYSDVLWRDQPGQIMPPTPADVAAVQRLSSVGHWDATIMVAGKPLHLLAMAATPPVFDGPEDRNGRRNHDELAFWQSHLPDAPFVLAGKLNLDPADGDGRPQALQAMLAHVTDTLPRSDGGAAARGGVNDSHKGDPGLDTANWPADRMGNLRVDYVLPAKALPVLGSGVFWPAEGPMADTARTASAHRLVWVDLDWP</sequence>
<dbReference type="Pfam" id="PF03372">
    <property type="entry name" value="Exo_endo_phos"/>
    <property type="match status" value="1"/>
</dbReference>
<accession>A0A6L6IRZ1</accession>
<reference evidence="4 5" key="1">
    <citation type="submission" date="2019-11" db="EMBL/GenBank/DDBJ databases">
        <authorList>
            <person name="Dong K."/>
        </authorList>
    </citation>
    <scope>NUCLEOTIDE SEQUENCE [LARGE SCALE GENOMIC DNA]</scope>
    <source>
        <strain evidence="4 5">DK608</strain>
    </source>
</reference>
<evidence type="ECO:0000313" key="4">
    <source>
        <dbReference type="EMBL" id="MTH62933.1"/>
    </source>
</evidence>
<gene>
    <name evidence="4" type="ORF">GL284_01465</name>
</gene>
<evidence type="ECO:0000256" key="2">
    <source>
        <dbReference type="SAM" id="SignalP"/>
    </source>
</evidence>
<feature type="chain" id="PRO_5026972611" evidence="2">
    <location>
        <begin position="19"/>
        <end position="343"/>
    </location>
</feature>
<protein>
    <submittedName>
        <fullName evidence="4">Endonuclease/exonuclease/phosphatase family protein</fullName>
    </submittedName>
</protein>
<keyword evidence="5" id="KW-1185">Reference proteome</keyword>
<keyword evidence="4" id="KW-0255">Endonuclease</keyword>
<comment type="caution">
    <text evidence="4">The sequence shown here is derived from an EMBL/GenBank/DDBJ whole genome shotgun (WGS) entry which is preliminary data.</text>
</comment>
<name>A0A6L6IRZ1_9RHOB</name>
<keyword evidence="4" id="KW-0378">Hydrolase</keyword>
<keyword evidence="4" id="KW-0540">Nuclease</keyword>
<proteinExistence type="predicted"/>
<feature type="region of interest" description="Disordered" evidence="1">
    <location>
        <begin position="261"/>
        <end position="288"/>
    </location>
</feature>
<evidence type="ECO:0000313" key="5">
    <source>
        <dbReference type="Proteomes" id="UP000478740"/>
    </source>
</evidence>